<evidence type="ECO:0000256" key="1">
    <source>
        <dbReference type="ARBA" id="ARBA00006265"/>
    </source>
</evidence>
<dbReference type="InterPro" id="IPR034772">
    <property type="entry name" value="CPSF6/7"/>
</dbReference>
<dbReference type="GO" id="GO:0003723">
    <property type="term" value="F:RNA binding"/>
    <property type="evidence" value="ECO:0007669"/>
    <property type="project" value="UniProtKB-UniRule"/>
</dbReference>
<organism evidence="5 6">
    <name type="scientific">Crotalaria pallida</name>
    <name type="common">Smooth rattlebox</name>
    <name type="synonym">Crotalaria striata</name>
    <dbReference type="NCBI Taxonomy" id="3830"/>
    <lineage>
        <taxon>Eukaryota</taxon>
        <taxon>Viridiplantae</taxon>
        <taxon>Streptophyta</taxon>
        <taxon>Embryophyta</taxon>
        <taxon>Tracheophyta</taxon>
        <taxon>Spermatophyta</taxon>
        <taxon>Magnoliopsida</taxon>
        <taxon>eudicotyledons</taxon>
        <taxon>Gunneridae</taxon>
        <taxon>Pentapetalae</taxon>
        <taxon>rosids</taxon>
        <taxon>fabids</taxon>
        <taxon>Fabales</taxon>
        <taxon>Fabaceae</taxon>
        <taxon>Papilionoideae</taxon>
        <taxon>50 kb inversion clade</taxon>
        <taxon>genistoids sensu lato</taxon>
        <taxon>core genistoids</taxon>
        <taxon>Crotalarieae</taxon>
        <taxon>Crotalaria</taxon>
    </lineage>
</organism>
<feature type="domain" description="RRM" evidence="4">
    <location>
        <begin position="375"/>
        <end position="453"/>
    </location>
</feature>
<dbReference type="InterPro" id="IPR035979">
    <property type="entry name" value="RBD_domain_sf"/>
</dbReference>
<dbReference type="EMBL" id="JAYWIO010000004">
    <property type="protein sequence ID" value="KAK7268489.1"/>
    <property type="molecule type" value="Genomic_DNA"/>
</dbReference>
<dbReference type="SUPFAM" id="SSF54928">
    <property type="entry name" value="RNA-binding domain, RBD"/>
    <property type="match status" value="1"/>
</dbReference>
<feature type="region of interest" description="Disordered" evidence="3">
    <location>
        <begin position="468"/>
        <end position="536"/>
    </location>
</feature>
<evidence type="ECO:0000313" key="5">
    <source>
        <dbReference type="EMBL" id="KAK7268489.1"/>
    </source>
</evidence>
<dbReference type="Pfam" id="PF00076">
    <property type="entry name" value="RRM_1"/>
    <property type="match status" value="1"/>
</dbReference>
<name>A0AAN9F4A8_CROPI</name>
<dbReference type="SMART" id="SM00360">
    <property type="entry name" value="RRM"/>
    <property type="match status" value="1"/>
</dbReference>
<dbReference type="InterPro" id="IPR000504">
    <property type="entry name" value="RRM_dom"/>
</dbReference>
<dbReference type="GO" id="GO:0005634">
    <property type="term" value="C:nucleus"/>
    <property type="evidence" value="ECO:0007669"/>
    <property type="project" value="UniProtKB-SubCell"/>
</dbReference>
<dbReference type="Gene3D" id="3.30.70.330">
    <property type="match status" value="1"/>
</dbReference>
<feature type="compositionally biased region" description="Gly residues" evidence="3">
    <location>
        <begin position="508"/>
        <end position="522"/>
    </location>
</feature>
<proteinExistence type="inferred from homology"/>
<keyword evidence="6" id="KW-1185">Reference proteome</keyword>
<keyword evidence="2" id="KW-0694">RNA-binding</keyword>
<accession>A0AAN9F4A8</accession>
<dbReference type="AlphaFoldDB" id="A0AAN9F4A8"/>
<dbReference type="GO" id="GO:0006397">
    <property type="term" value="P:mRNA processing"/>
    <property type="evidence" value="ECO:0007669"/>
    <property type="project" value="UniProtKB-KW"/>
</dbReference>
<gene>
    <name evidence="5" type="ORF">RIF29_21188</name>
</gene>
<evidence type="ECO:0000313" key="6">
    <source>
        <dbReference type="Proteomes" id="UP001372338"/>
    </source>
</evidence>
<dbReference type="InterPro" id="IPR012677">
    <property type="entry name" value="Nucleotide-bd_a/b_plait_sf"/>
</dbReference>
<dbReference type="PROSITE" id="PS50102">
    <property type="entry name" value="RRM"/>
    <property type="match status" value="1"/>
</dbReference>
<comment type="similarity">
    <text evidence="1">Belongs to the RRM CPSF6/7 family.</text>
</comment>
<comment type="caution">
    <text evidence="5">The sequence shown here is derived from an EMBL/GenBank/DDBJ whole genome shotgun (WGS) entry which is preliminary data.</text>
</comment>
<dbReference type="Proteomes" id="UP001372338">
    <property type="component" value="Unassembled WGS sequence"/>
</dbReference>
<dbReference type="PANTHER" id="PTHR23204">
    <property type="entry name" value="CLEAVAGE AND POLYADENYLATION SPECIFIC FACTOR"/>
    <property type="match status" value="1"/>
</dbReference>
<dbReference type="CDD" id="cd12372">
    <property type="entry name" value="RRM_CFIm68_CFIm59"/>
    <property type="match status" value="1"/>
</dbReference>
<evidence type="ECO:0000259" key="4">
    <source>
        <dbReference type="PROSITE" id="PS50102"/>
    </source>
</evidence>
<evidence type="ECO:0000256" key="2">
    <source>
        <dbReference type="PROSITE-ProRule" id="PRU00176"/>
    </source>
</evidence>
<reference evidence="5 6" key="1">
    <citation type="submission" date="2024-01" db="EMBL/GenBank/DDBJ databases">
        <title>The genomes of 5 underutilized Papilionoideae crops provide insights into root nodulation and disease resistanc.</title>
        <authorList>
            <person name="Yuan L."/>
        </authorList>
    </citation>
    <scope>NUCLEOTIDE SEQUENCE [LARGE SCALE GENOMIC DNA]</scope>
    <source>
        <strain evidence="5">ZHUSHIDOU_FW_LH</strain>
        <tissue evidence="5">Leaf</tissue>
    </source>
</reference>
<sequence length="723" mass="74770">MAEGESSDPMDHFHRYGAISSVADDGFLAKEDNDYDGLFKNVNEGERFLQFLLNYANNGDLGFGNNKVKPPSGPVTHDAGGVSIHSVGGGENTDTFGGGRVSYRVDGLQSEGFKGGEFVVKGGDKGGIKAELGQPSAKFTEVEVQQRIAGVFDSLGNEGLAHDAGGVSIHCVGGGENTDTFGGGRVSDRVDELQSEGFKGDEFVVKGGDKGGIKAELRQPSAKFTEVEVQQRFAGVLDSLGNEGLAHDAGGVSIHSVGGGENTDTFGGGRVSNRVDGLQSEGFKGDEFAVKGGDKGGIKAELGQPSTKFTEVEVQQRIAGVFDSVGNEGLVGQGGGSVTRVGGNGVGNSVNAVTSVNSASAGGGAAVAGGVPGGTVLFVGDLHWWTTDVELEAELCKYGPVKEVNFFAEKSSGRSKGCCLVDFFKPYAATACKEGMNGHVFNGRSCVVAYESPFEVKKMGEAQVNAKKWSTHSSDVRRKKNTHSRDVDCLPQKMVPNSGGRNIATGGNCQGGDGNNRGYGRGNRGRGNNPGMGNRGPVNLIGNMGSGMGGRGITGNGGNGFGQCIGVTSPLMHPQLMMNQGFDPAFGGPLGGMGGYGGFLVVPTSPFSGIILPSISGVGLPGVEPLSHPALFGSGMPLNGMGMMFTSGMDGSNMGMRSDPSMGGWWCGEELGGGRARESSYWEEAASDHQFGEVSHDRTGWTNAVREKDGGVVRDWSGTSKKA</sequence>
<protein>
    <recommendedName>
        <fullName evidence="4">RRM domain-containing protein</fullName>
    </recommendedName>
</protein>
<evidence type="ECO:0000256" key="3">
    <source>
        <dbReference type="SAM" id="MobiDB-lite"/>
    </source>
</evidence>